<dbReference type="RefSeq" id="WP_157541331.1">
    <property type="nucleotide sequence ID" value="NZ_WQLA01000003.1"/>
</dbReference>
<dbReference type="GO" id="GO:0008968">
    <property type="term" value="F:D-sedoheptulose 7-phosphate isomerase activity"/>
    <property type="evidence" value="ECO:0007669"/>
    <property type="project" value="UniProtKB-UniRule"/>
</dbReference>
<comment type="function">
    <text evidence="9">Catalyzes the isomerization of sedoheptulose 7-phosphate in D-glycero-D-manno-heptose 7-phosphate.</text>
</comment>
<organism evidence="11 12">
    <name type="scientific">Mucilaginibacter aquatilis</name>
    <dbReference type="NCBI Taxonomy" id="1517760"/>
    <lineage>
        <taxon>Bacteria</taxon>
        <taxon>Pseudomonadati</taxon>
        <taxon>Bacteroidota</taxon>
        <taxon>Sphingobacteriia</taxon>
        <taxon>Sphingobacteriales</taxon>
        <taxon>Sphingobacteriaceae</taxon>
        <taxon>Mucilaginibacter</taxon>
    </lineage>
</organism>
<dbReference type="GO" id="GO:0005975">
    <property type="term" value="P:carbohydrate metabolic process"/>
    <property type="evidence" value="ECO:0007669"/>
    <property type="project" value="UniProtKB-UniRule"/>
</dbReference>
<dbReference type="InterPro" id="IPR046348">
    <property type="entry name" value="SIS_dom_sf"/>
</dbReference>
<feature type="binding site" evidence="9">
    <location>
        <begin position="117"/>
        <end position="119"/>
    </location>
    <ligand>
        <name>substrate</name>
    </ligand>
</feature>
<keyword evidence="6 9" id="KW-0862">Zinc</keyword>
<evidence type="ECO:0000256" key="5">
    <source>
        <dbReference type="ARBA" id="ARBA00022723"/>
    </source>
</evidence>
<feature type="binding site" evidence="9">
    <location>
        <begin position="49"/>
        <end position="51"/>
    </location>
    <ligand>
        <name>substrate</name>
    </ligand>
</feature>
<feature type="binding site" evidence="9">
    <location>
        <position position="169"/>
    </location>
    <ligand>
        <name>substrate</name>
    </ligand>
</feature>
<reference evidence="11 12" key="1">
    <citation type="submission" date="2019-12" db="EMBL/GenBank/DDBJ databases">
        <title>Mucilaginibacter sp. HME9299 genome sequencing and assembly.</title>
        <authorList>
            <person name="Kang H."/>
            <person name="Kim H."/>
            <person name="Joh K."/>
        </authorList>
    </citation>
    <scope>NUCLEOTIDE SEQUENCE [LARGE SCALE GENOMIC DNA]</scope>
    <source>
        <strain evidence="11 12">HME9299</strain>
    </source>
</reference>
<dbReference type="InterPro" id="IPR035461">
    <property type="entry name" value="GmhA/DiaA"/>
</dbReference>
<dbReference type="SUPFAM" id="SSF53697">
    <property type="entry name" value="SIS domain"/>
    <property type="match status" value="1"/>
</dbReference>
<feature type="binding site" evidence="9">
    <location>
        <begin position="91"/>
        <end position="92"/>
    </location>
    <ligand>
        <name>substrate</name>
    </ligand>
</feature>
<dbReference type="PANTHER" id="PTHR30390:SF6">
    <property type="entry name" value="DNAA INITIATOR-ASSOCIATING PROTEIN DIAA"/>
    <property type="match status" value="1"/>
</dbReference>
<feature type="binding site" evidence="9">
    <location>
        <position position="62"/>
    </location>
    <ligand>
        <name>substrate</name>
    </ligand>
</feature>
<comment type="similarity">
    <text evidence="3 9">Belongs to the SIS family. GmhA subfamily.</text>
</comment>
<dbReference type="Gene3D" id="3.40.50.10490">
    <property type="entry name" value="Glucose-6-phosphate isomerase like protein, domain 1"/>
    <property type="match status" value="1"/>
</dbReference>
<dbReference type="OrthoDB" id="9781311at2"/>
<evidence type="ECO:0000256" key="2">
    <source>
        <dbReference type="ARBA" id="ARBA00004496"/>
    </source>
</evidence>
<keyword evidence="8 9" id="KW-0119">Carbohydrate metabolism</keyword>
<accession>A0A6I4IBA0</accession>
<dbReference type="EC" id="5.3.1.28" evidence="9"/>
<evidence type="ECO:0000313" key="12">
    <source>
        <dbReference type="Proteomes" id="UP000434850"/>
    </source>
</evidence>
<dbReference type="HAMAP" id="MF_00067">
    <property type="entry name" value="GmhA"/>
    <property type="match status" value="1"/>
</dbReference>
<dbReference type="CDD" id="cd05006">
    <property type="entry name" value="SIS_GmhA"/>
    <property type="match status" value="1"/>
</dbReference>
<dbReference type="InterPro" id="IPR050099">
    <property type="entry name" value="SIS_GmhA/DiaA_subfam"/>
</dbReference>
<keyword evidence="12" id="KW-1185">Reference proteome</keyword>
<feature type="domain" description="SIS" evidence="10">
    <location>
        <begin position="34"/>
        <end position="187"/>
    </location>
</feature>
<keyword evidence="4 9" id="KW-0963">Cytoplasm</keyword>
<proteinExistence type="inferred from homology"/>
<dbReference type="GO" id="GO:2001061">
    <property type="term" value="P:D-glycero-D-manno-heptose 7-phosphate biosynthetic process"/>
    <property type="evidence" value="ECO:0007669"/>
    <property type="project" value="UniProtKB-UniPathway"/>
</dbReference>
<feature type="binding site" evidence="9">
    <location>
        <position position="62"/>
    </location>
    <ligand>
        <name>Zn(2+)</name>
        <dbReference type="ChEBI" id="CHEBI:29105"/>
    </ligand>
</feature>
<sequence length="187" mass="19910">MKQVIQDIFNNHIDVAQQTQAVLTDKITEACQIVIDCLNSGKKVLLFGNGGSAADAQHIAAEFTGRFVKNRRSYPAIALTTDTSALTAIGNDYGFERVFERQVEGLAVAGDVLIGISTSGSSPNVLKALELGRQMGCSTIGLSGNDGGKMNECCDLNLVVPSKITARIQEMHITIGHIICEGIDLNS</sequence>
<comment type="miscellaneous">
    <text evidence="9">The reaction produces a racemic mixture of D-glycero-alpha-D-manno-heptose 7-phosphate and D-glycero-beta-D-manno-heptose 7-phosphate.</text>
</comment>
<dbReference type="GO" id="GO:0097367">
    <property type="term" value="F:carbohydrate derivative binding"/>
    <property type="evidence" value="ECO:0007669"/>
    <property type="project" value="InterPro"/>
</dbReference>
<dbReference type="UniPathway" id="UPA00041">
    <property type="reaction ID" value="UER00436"/>
</dbReference>
<dbReference type="GO" id="GO:0008270">
    <property type="term" value="F:zinc ion binding"/>
    <property type="evidence" value="ECO:0007669"/>
    <property type="project" value="UniProtKB-UniRule"/>
</dbReference>
<comment type="cofactor">
    <cofactor evidence="9">
        <name>Zn(2+)</name>
        <dbReference type="ChEBI" id="CHEBI:29105"/>
    </cofactor>
    <text evidence="9">Binds 1 zinc ion per subunit.</text>
</comment>
<dbReference type="PANTHER" id="PTHR30390">
    <property type="entry name" value="SEDOHEPTULOSE 7-PHOSPHATE ISOMERASE / DNAA INITIATOR-ASSOCIATING FACTOR FOR REPLICATION INITIATION"/>
    <property type="match status" value="1"/>
</dbReference>
<evidence type="ECO:0000256" key="4">
    <source>
        <dbReference type="ARBA" id="ARBA00022490"/>
    </source>
</evidence>
<evidence type="ECO:0000313" key="11">
    <source>
        <dbReference type="EMBL" id="MVN91208.1"/>
    </source>
</evidence>
<comment type="subcellular location">
    <subcellularLocation>
        <location evidence="2 9">Cytoplasm</location>
    </subcellularLocation>
</comment>
<evidence type="ECO:0000256" key="3">
    <source>
        <dbReference type="ARBA" id="ARBA00009894"/>
    </source>
</evidence>
<evidence type="ECO:0000256" key="7">
    <source>
        <dbReference type="ARBA" id="ARBA00023235"/>
    </source>
</evidence>
<dbReference type="InterPro" id="IPR001347">
    <property type="entry name" value="SIS_dom"/>
</dbReference>
<evidence type="ECO:0000256" key="6">
    <source>
        <dbReference type="ARBA" id="ARBA00022833"/>
    </source>
</evidence>
<evidence type="ECO:0000256" key="1">
    <source>
        <dbReference type="ARBA" id="ARBA00000348"/>
    </source>
</evidence>
<name>A0A6I4IBA0_9SPHI</name>
<protein>
    <recommendedName>
        <fullName evidence="9">Phosphoheptose isomerase</fullName>
        <ecNumber evidence="9">5.3.1.28</ecNumber>
    </recommendedName>
    <alternativeName>
        <fullName evidence="9">Sedoheptulose 7-phosphate isomerase</fullName>
    </alternativeName>
</protein>
<comment type="catalytic activity">
    <reaction evidence="1 9">
        <text>2 D-sedoheptulose 7-phosphate = D-glycero-alpha-D-manno-heptose 7-phosphate + D-glycero-beta-D-manno-heptose 7-phosphate</text>
        <dbReference type="Rhea" id="RHEA:27489"/>
        <dbReference type="ChEBI" id="CHEBI:57483"/>
        <dbReference type="ChEBI" id="CHEBI:60203"/>
        <dbReference type="ChEBI" id="CHEBI:60204"/>
        <dbReference type="EC" id="5.3.1.28"/>
    </reaction>
</comment>
<feature type="binding site" evidence="9">
    <location>
        <position position="177"/>
    </location>
    <ligand>
        <name>Zn(2+)</name>
        <dbReference type="ChEBI" id="CHEBI:29105"/>
    </ligand>
</feature>
<evidence type="ECO:0000256" key="8">
    <source>
        <dbReference type="ARBA" id="ARBA00023277"/>
    </source>
</evidence>
<comment type="pathway">
    <text evidence="9">Carbohydrate biosynthesis; D-glycero-D-manno-heptose 7-phosphate biosynthesis; D-glycero-alpha-D-manno-heptose 7-phosphate and D-glycero-beta-D-manno-heptose 7-phosphate from sedoheptulose 7-phosphate: step 1/1.</text>
</comment>
<gene>
    <name evidence="9" type="primary">gmhA</name>
    <name evidence="11" type="ORF">GO816_08745</name>
</gene>
<evidence type="ECO:0000259" key="10">
    <source>
        <dbReference type="PROSITE" id="PS51464"/>
    </source>
</evidence>
<comment type="caution">
    <text evidence="11">The sequence shown here is derived from an EMBL/GenBank/DDBJ whole genome shotgun (WGS) entry which is preliminary data.</text>
</comment>
<dbReference type="Pfam" id="PF13580">
    <property type="entry name" value="SIS_2"/>
    <property type="match status" value="1"/>
</dbReference>
<feature type="binding site" evidence="9">
    <location>
        <position position="169"/>
    </location>
    <ligand>
        <name>Zn(2+)</name>
        <dbReference type="ChEBI" id="CHEBI:29105"/>
    </ligand>
</feature>
<dbReference type="InterPro" id="IPR004515">
    <property type="entry name" value="Phosphoheptose_Isoase"/>
</dbReference>
<evidence type="ECO:0000256" key="9">
    <source>
        <dbReference type="HAMAP-Rule" id="MF_00067"/>
    </source>
</evidence>
<dbReference type="EMBL" id="WQLA01000003">
    <property type="protein sequence ID" value="MVN91208.1"/>
    <property type="molecule type" value="Genomic_DNA"/>
</dbReference>
<keyword evidence="5 9" id="KW-0479">Metal-binding</keyword>
<dbReference type="PROSITE" id="PS51464">
    <property type="entry name" value="SIS"/>
    <property type="match status" value="1"/>
</dbReference>
<feature type="binding site" evidence="9">
    <location>
        <position position="122"/>
    </location>
    <ligand>
        <name>substrate</name>
    </ligand>
</feature>
<dbReference type="AlphaFoldDB" id="A0A6I4IBA0"/>
<dbReference type="GO" id="GO:0005737">
    <property type="term" value="C:cytoplasm"/>
    <property type="evidence" value="ECO:0007669"/>
    <property type="project" value="UniProtKB-SubCell"/>
</dbReference>
<feature type="binding site" evidence="9">
    <location>
        <position position="58"/>
    </location>
    <ligand>
        <name>Zn(2+)</name>
        <dbReference type="ChEBI" id="CHEBI:29105"/>
    </ligand>
</feature>
<keyword evidence="7 9" id="KW-0413">Isomerase</keyword>
<dbReference type="Proteomes" id="UP000434850">
    <property type="component" value="Unassembled WGS sequence"/>
</dbReference>